<dbReference type="KEGG" id="ppso:QPJ95_03520"/>
<proteinExistence type="predicted"/>
<evidence type="ECO:0000313" key="2">
    <source>
        <dbReference type="EMBL" id="WIY26011.1"/>
    </source>
</evidence>
<evidence type="ECO:0000313" key="3">
    <source>
        <dbReference type="Proteomes" id="UP001238334"/>
    </source>
</evidence>
<name>A0A9Y2P1W0_9RHOB</name>
<keyword evidence="1" id="KW-0175">Coiled coil</keyword>
<accession>A0A9Y2P1W0</accession>
<protein>
    <submittedName>
        <fullName evidence="2">Uncharacterized protein</fullName>
    </submittedName>
</protein>
<gene>
    <name evidence="2" type="ORF">QPJ95_03520</name>
</gene>
<keyword evidence="3" id="KW-1185">Reference proteome</keyword>
<feature type="coiled-coil region" evidence="1">
    <location>
        <begin position="283"/>
        <end position="310"/>
    </location>
</feature>
<evidence type="ECO:0000256" key="1">
    <source>
        <dbReference type="SAM" id="Coils"/>
    </source>
</evidence>
<dbReference type="RefSeq" id="WP_270919137.1">
    <property type="nucleotide sequence ID" value="NZ_CP127247.1"/>
</dbReference>
<organism evidence="2 3">
    <name type="scientific">Parasedimentitalea psychrophila</name>
    <dbReference type="NCBI Taxonomy" id="2997337"/>
    <lineage>
        <taxon>Bacteria</taxon>
        <taxon>Pseudomonadati</taxon>
        <taxon>Pseudomonadota</taxon>
        <taxon>Alphaproteobacteria</taxon>
        <taxon>Rhodobacterales</taxon>
        <taxon>Paracoccaceae</taxon>
        <taxon>Parasedimentitalea</taxon>
    </lineage>
</organism>
<dbReference type="Proteomes" id="UP001238334">
    <property type="component" value="Chromosome"/>
</dbReference>
<dbReference type="AlphaFoldDB" id="A0A9Y2P1W0"/>
<reference evidence="2 3" key="1">
    <citation type="submission" date="2023-06" db="EMBL/GenBank/DDBJ databases">
        <title>Parasedimentitalea psychrophila sp. nov., a psychrophilic bacterium isolated from deep-sea sediment.</title>
        <authorList>
            <person name="Li A."/>
        </authorList>
    </citation>
    <scope>NUCLEOTIDE SEQUENCE [LARGE SCALE GENOMIC DNA]</scope>
    <source>
        <strain evidence="2 3">QS115</strain>
    </source>
</reference>
<dbReference type="EMBL" id="CP127247">
    <property type="protein sequence ID" value="WIY26011.1"/>
    <property type="molecule type" value="Genomic_DNA"/>
</dbReference>
<sequence>MVFLVGGAGNGKSYLAARVVRDSEARKRGAVTRFAQRTYMYSTPAGSSLRVVNDATIPADGESRIALFDDIRTVIKTEENLLVCANRGVLVGELRELAALELDATGNVAHGLISLLFELNFDSEKLFEGWRLEPDDIVSSDYKSFRMRAPTGREIDVHIVFMDHVSLLEPLPKSSSPDCDQEQPPVASILQDNGSYKPRNAAFELPLKEVAEKFLEDSGSNWPGGDLDPIRANAEMLSREEVVDSWCRCVRGAEIVGGFNFSYRDLWGLASLALIGPSPDGGTAQLAELLRRHSEDVEQARNKKEKCKALVELANYRCHVNLFGGLKAALPLGVASQPLVYVQNDAMSAMASADPLQDVSRAASCDLAGVMVQVIDGHSSADEFTKVHPRLLAAWSPLDDALDSAVSKLVDPMNSDHVEIDRIGLLSWYSQYLLRFYGLALGKPAFLGVLGEYQRCLKRGLRNENLAKNISDALLRVFLPPSGEDARGTARLPVMKPRVTTPASGDAHIAIEVDPLDFKIGLSVVGGRMLLKIHRRDSGDAAETTLDFHLMREALSRVDGAGFTDSLRHVEPRLERLRARVLSLESKANPRLGGNTIFVCTDGHVIRPR</sequence>